<dbReference type="CDD" id="cd00592">
    <property type="entry name" value="HTH_MerR-like"/>
    <property type="match status" value="1"/>
</dbReference>
<gene>
    <name evidence="3" type="ORF">EFY87_19310</name>
</gene>
<accession>A0A3M9LZH0</accession>
<evidence type="ECO:0000259" key="2">
    <source>
        <dbReference type="PROSITE" id="PS50937"/>
    </source>
</evidence>
<name>A0A3M9LZH0_9MICO</name>
<proteinExistence type="predicted"/>
<dbReference type="SMART" id="SM00422">
    <property type="entry name" value="HTH_MERR"/>
    <property type="match status" value="1"/>
</dbReference>
<organism evidence="3 4">
    <name type="scientific">Flexivirga caeni</name>
    <dbReference type="NCBI Taxonomy" id="2294115"/>
    <lineage>
        <taxon>Bacteria</taxon>
        <taxon>Bacillati</taxon>
        <taxon>Actinomycetota</taxon>
        <taxon>Actinomycetes</taxon>
        <taxon>Micrococcales</taxon>
        <taxon>Dermacoccaceae</taxon>
        <taxon>Flexivirga</taxon>
    </lineage>
</organism>
<dbReference type="Pfam" id="PF00376">
    <property type="entry name" value="MerR"/>
    <property type="match status" value="1"/>
</dbReference>
<dbReference type="OrthoDB" id="9802039at2"/>
<dbReference type="PANTHER" id="PTHR30204:SF93">
    <property type="entry name" value="HTH MERR-TYPE DOMAIN-CONTAINING PROTEIN"/>
    <property type="match status" value="1"/>
</dbReference>
<dbReference type="EMBL" id="RJJQ01000029">
    <property type="protein sequence ID" value="RNI17748.1"/>
    <property type="molecule type" value="Genomic_DNA"/>
</dbReference>
<dbReference type="GO" id="GO:0003677">
    <property type="term" value="F:DNA binding"/>
    <property type="evidence" value="ECO:0007669"/>
    <property type="project" value="UniProtKB-KW"/>
</dbReference>
<reference evidence="3 4" key="1">
    <citation type="submission" date="2018-11" db="EMBL/GenBank/DDBJ databases">
        <title>Draft genome of Simplicispira Flexivirga sp. BO-16.</title>
        <authorList>
            <person name="Im W.T."/>
        </authorList>
    </citation>
    <scope>NUCLEOTIDE SEQUENCE [LARGE SCALE GENOMIC DNA]</scope>
    <source>
        <strain evidence="3 4">BO-16</strain>
    </source>
</reference>
<keyword evidence="4" id="KW-1185">Reference proteome</keyword>
<evidence type="ECO:0000256" key="1">
    <source>
        <dbReference type="ARBA" id="ARBA00023125"/>
    </source>
</evidence>
<dbReference type="InterPro" id="IPR000551">
    <property type="entry name" value="MerR-type_HTH_dom"/>
</dbReference>
<feature type="domain" description="HTH merR-type" evidence="2">
    <location>
        <begin position="7"/>
        <end position="76"/>
    </location>
</feature>
<dbReference type="PANTHER" id="PTHR30204">
    <property type="entry name" value="REDOX-CYCLING DRUG-SENSING TRANSCRIPTIONAL ACTIVATOR SOXR"/>
    <property type="match status" value="1"/>
</dbReference>
<evidence type="ECO:0000313" key="4">
    <source>
        <dbReference type="Proteomes" id="UP000271678"/>
    </source>
</evidence>
<comment type="caution">
    <text evidence="3">The sequence shown here is derived from an EMBL/GenBank/DDBJ whole genome shotgun (WGS) entry which is preliminary data.</text>
</comment>
<evidence type="ECO:0000313" key="3">
    <source>
        <dbReference type="EMBL" id="RNI17748.1"/>
    </source>
</evidence>
<dbReference type="PRINTS" id="PR00040">
    <property type="entry name" value="HTHMERR"/>
</dbReference>
<dbReference type="PROSITE" id="PS50937">
    <property type="entry name" value="HTH_MERR_2"/>
    <property type="match status" value="1"/>
</dbReference>
<dbReference type="AlphaFoldDB" id="A0A3M9LZH0"/>
<protein>
    <submittedName>
        <fullName evidence="3">MerR family transcriptional regulator</fullName>
    </submittedName>
</protein>
<dbReference type="Gene3D" id="1.10.1660.10">
    <property type="match status" value="1"/>
</dbReference>
<dbReference type="GO" id="GO:0003700">
    <property type="term" value="F:DNA-binding transcription factor activity"/>
    <property type="evidence" value="ECO:0007669"/>
    <property type="project" value="InterPro"/>
</dbReference>
<keyword evidence="1" id="KW-0238">DNA-binding</keyword>
<dbReference type="InterPro" id="IPR047057">
    <property type="entry name" value="MerR_fam"/>
</dbReference>
<sequence>MLTSRATLSIGQLAAYAGVTVRTVRHYHAKGLLPEPARDCSGYRRYDASAVIDLIRIRTLADAGVPLSRARELLAAGPEEFAAAIDEVDRRLRAEIRERQRHRARIAQLAAGDRVALPTEAVAYLDRLRDLGFSELFVSGERDAWILVAARLPEQMPLYMAAKQQQLADPATLALYRDLAAAVEWDAADPRLVGVADRLVGLLEAAHPAGRDSGAGGVPESLAALLDSIFMSMVPTAPRLRQLVEERGWTGWTNFTRIAQSR</sequence>
<dbReference type="SUPFAM" id="SSF46955">
    <property type="entry name" value="Putative DNA-binding domain"/>
    <property type="match status" value="1"/>
</dbReference>
<dbReference type="RefSeq" id="WP_123273113.1">
    <property type="nucleotide sequence ID" value="NZ_RJJQ01000029.1"/>
</dbReference>
<dbReference type="Proteomes" id="UP000271678">
    <property type="component" value="Unassembled WGS sequence"/>
</dbReference>
<dbReference type="InterPro" id="IPR009061">
    <property type="entry name" value="DNA-bd_dom_put_sf"/>
</dbReference>